<dbReference type="AlphaFoldDB" id="A0A9P1DAS7"/>
<feature type="compositionally biased region" description="Basic residues" evidence="1">
    <location>
        <begin position="398"/>
        <end position="407"/>
    </location>
</feature>
<keyword evidence="4" id="KW-1185">Reference proteome</keyword>
<feature type="region of interest" description="Disordered" evidence="1">
    <location>
        <begin position="386"/>
        <end position="408"/>
    </location>
</feature>
<dbReference type="EMBL" id="CAMXCT020003802">
    <property type="protein sequence ID" value="CAL1159727.1"/>
    <property type="molecule type" value="Genomic_DNA"/>
</dbReference>
<sequence length="417" mass="47269">MAVRPESVEDWCQIMPNLLEEEGWKTTLAQEGAALMHSSCPWGGYLIKFELKGLTVHNAPADSSKVIVRPEVRALLQGTCPIPGITVQSLDVVAPGEAVVQASTSWSIMRLCSVLFGDIVGQVMDYLCDDAPMAWHQKVGRNYPDQGDSSCSFWMEDSDDKPHECLILVRPETEKEKFSAFVIVRVHENHFARWASEHFRFVLSSARSTAESYLNRPGIAELREMDAQFYVVISMQSFKRGMPLLPAYPDEHCLSEIDAGEPFGLRRWVRYEPSTKKFQLAQYLPIFMQRLGFEIEAYNSLDGQKLVPYQCVVRRADWEQMRSRFLVAYPLQKTAYRRANGGSGSPGVHEDVLPKFVTPTAVNIQERMEQEAWPKLVVRKTFLDLEDDTSSSGSPKVRPPRRPKTTHFGRLLVPSLP</sequence>
<dbReference type="OrthoDB" id="409980at2759"/>
<organism evidence="2">
    <name type="scientific">Cladocopium goreaui</name>
    <dbReference type="NCBI Taxonomy" id="2562237"/>
    <lineage>
        <taxon>Eukaryota</taxon>
        <taxon>Sar</taxon>
        <taxon>Alveolata</taxon>
        <taxon>Dinophyceae</taxon>
        <taxon>Suessiales</taxon>
        <taxon>Symbiodiniaceae</taxon>
        <taxon>Cladocopium</taxon>
    </lineage>
</organism>
<name>A0A9P1DAS7_9DINO</name>
<gene>
    <name evidence="2" type="ORF">C1SCF055_LOCUS31997</name>
</gene>
<proteinExistence type="predicted"/>
<protein>
    <submittedName>
        <fullName evidence="2">Uncharacterized protein</fullName>
    </submittedName>
</protein>
<dbReference type="EMBL" id="CAMXCT030003802">
    <property type="protein sequence ID" value="CAL4793664.1"/>
    <property type="molecule type" value="Genomic_DNA"/>
</dbReference>
<dbReference type="Proteomes" id="UP001152797">
    <property type="component" value="Unassembled WGS sequence"/>
</dbReference>
<dbReference type="EMBL" id="CAMXCT010003802">
    <property type="protein sequence ID" value="CAI4006352.1"/>
    <property type="molecule type" value="Genomic_DNA"/>
</dbReference>
<evidence type="ECO:0000313" key="2">
    <source>
        <dbReference type="EMBL" id="CAI4006352.1"/>
    </source>
</evidence>
<evidence type="ECO:0000313" key="4">
    <source>
        <dbReference type="Proteomes" id="UP001152797"/>
    </source>
</evidence>
<accession>A0A9P1DAS7</accession>
<reference evidence="3" key="2">
    <citation type="submission" date="2024-04" db="EMBL/GenBank/DDBJ databases">
        <authorList>
            <person name="Chen Y."/>
            <person name="Shah S."/>
            <person name="Dougan E. K."/>
            <person name="Thang M."/>
            <person name="Chan C."/>
        </authorList>
    </citation>
    <scope>NUCLEOTIDE SEQUENCE [LARGE SCALE GENOMIC DNA]</scope>
</reference>
<reference evidence="2" key="1">
    <citation type="submission" date="2022-10" db="EMBL/GenBank/DDBJ databases">
        <authorList>
            <person name="Chen Y."/>
            <person name="Dougan E. K."/>
            <person name="Chan C."/>
            <person name="Rhodes N."/>
            <person name="Thang M."/>
        </authorList>
    </citation>
    <scope>NUCLEOTIDE SEQUENCE</scope>
</reference>
<comment type="caution">
    <text evidence="2">The sequence shown here is derived from an EMBL/GenBank/DDBJ whole genome shotgun (WGS) entry which is preliminary data.</text>
</comment>
<evidence type="ECO:0000256" key="1">
    <source>
        <dbReference type="SAM" id="MobiDB-lite"/>
    </source>
</evidence>
<evidence type="ECO:0000313" key="3">
    <source>
        <dbReference type="EMBL" id="CAL1159727.1"/>
    </source>
</evidence>